<dbReference type="InterPro" id="IPR024500">
    <property type="entry name" value="DUF3074"/>
</dbReference>
<dbReference type="InterPro" id="IPR023393">
    <property type="entry name" value="START-like_dom_sf"/>
</dbReference>
<reference evidence="3" key="2">
    <citation type="submission" date="2023-05" db="EMBL/GenBank/DDBJ databases">
        <authorList>
            <consortium name="Lawrence Berkeley National Laboratory"/>
            <person name="Steindorff A."/>
            <person name="Hensen N."/>
            <person name="Bonometti L."/>
            <person name="Westerberg I."/>
            <person name="Brannstrom I.O."/>
            <person name="Guillou S."/>
            <person name="Cros-Aarteil S."/>
            <person name="Calhoun S."/>
            <person name="Haridas S."/>
            <person name="Kuo A."/>
            <person name="Mondo S."/>
            <person name="Pangilinan J."/>
            <person name="Riley R."/>
            <person name="Labutti K."/>
            <person name="Andreopoulos B."/>
            <person name="Lipzen A."/>
            <person name="Chen C."/>
            <person name="Yanf M."/>
            <person name="Daum C."/>
            <person name="Ng V."/>
            <person name="Clum A."/>
            <person name="Ohm R."/>
            <person name="Martin F."/>
            <person name="Silar P."/>
            <person name="Natvig D."/>
            <person name="Lalanne C."/>
            <person name="Gautier V."/>
            <person name="Ament-Velasquez S.L."/>
            <person name="Kruys A."/>
            <person name="Hutchinson M.I."/>
            <person name="Powell A.J."/>
            <person name="Barry K."/>
            <person name="Miller A.N."/>
            <person name="Grigoriev I.V."/>
            <person name="Debuchy R."/>
            <person name="Gladieux P."/>
            <person name="Thoren M.H."/>
            <person name="Johannesson H."/>
        </authorList>
    </citation>
    <scope>NUCLEOTIDE SEQUENCE</scope>
    <source>
        <strain evidence="3">CBS 538.74</strain>
    </source>
</reference>
<keyword evidence="4" id="KW-1185">Reference proteome</keyword>
<feature type="domain" description="DUF3074" evidence="2">
    <location>
        <begin position="142"/>
        <end position="406"/>
    </location>
</feature>
<feature type="compositionally biased region" description="Polar residues" evidence="1">
    <location>
        <begin position="529"/>
        <end position="561"/>
    </location>
</feature>
<name>A0AAN6VRY2_9PEZI</name>
<comment type="caution">
    <text evidence="3">The sequence shown here is derived from an EMBL/GenBank/DDBJ whole genome shotgun (WGS) entry which is preliminary data.</text>
</comment>
<gene>
    <name evidence="3" type="ORF">C8A00DRAFT_30385</name>
</gene>
<feature type="region of interest" description="Disordered" evidence="1">
    <location>
        <begin position="497"/>
        <end position="696"/>
    </location>
</feature>
<feature type="region of interest" description="Disordered" evidence="1">
    <location>
        <begin position="41"/>
        <end position="98"/>
    </location>
</feature>
<dbReference type="Gene3D" id="3.30.530.20">
    <property type="match status" value="1"/>
</dbReference>
<evidence type="ECO:0000313" key="4">
    <source>
        <dbReference type="Proteomes" id="UP001302745"/>
    </source>
</evidence>
<dbReference type="PANTHER" id="PTHR40370">
    <property type="entry name" value="EXPRESSED PROTEIN"/>
    <property type="match status" value="1"/>
</dbReference>
<dbReference type="Pfam" id="PF11274">
    <property type="entry name" value="DUF3074"/>
    <property type="match status" value="1"/>
</dbReference>
<feature type="compositionally biased region" description="Polar residues" evidence="1">
    <location>
        <begin position="611"/>
        <end position="634"/>
    </location>
</feature>
<dbReference type="SUPFAM" id="SSF55961">
    <property type="entry name" value="Bet v1-like"/>
    <property type="match status" value="1"/>
</dbReference>
<feature type="compositionally biased region" description="Basic and acidic residues" evidence="1">
    <location>
        <begin position="595"/>
        <end position="604"/>
    </location>
</feature>
<protein>
    <recommendedName>
        <fullName evidence="2">DUF3074 domain-containing protein</fullName>
    </recommendedName>
</protein>
<dbReference type="PANTHER" id="PTHR40370:SF1">
    <property type="entry name" value="DUF3074 DOMAIN-CONTAINING PROTEIN"/>
    <property type="match status" value="1"/>
</dbReference>
<sequence>MAHHSPFKSLSPLSWSKDIAPRDPASLTDLLATTFADAQLLIDSIPTPPPSPPTPSRSSPGGRARSHTDSAVPVPVPVPLPLPLPPSNNNNSNQKEKETLQKLTRDWKDLKLLPPAGAGPSSSNPHGIAMYKMGAKDGKGAWFARRSLHQHHHSSTSSKSSSSSSDFEKWEAALKREMDETIARVEAVPGKEAGTGNVRGIGAERRVGGLEGEGGRVSLYHVSARFPGPTTPRDFVALIMMPQREEEEKTKKGRSGKNRAPRQFMIVSRPCEHPDCPPRPGFIRGTYESVEVIREVPVEKPLRRVRSSVDMSRDELKGALHGDRMDKKAVLRAAKRAVGEEAESEGEGRTVSFRLADDGDGNDTEMAIEWLMVTRSDPGGSVPRFMVEKGTPGGIINDAGKFLKWLSSQTMEDLTKPRMSQTDVTGQRETKPTGESPVEETPGQLPADTSAQDQLLDGEVEYQEEMPQASNSGIYGMLTSALGLATSAVAGRVAAFAPSSKATDSDISDAESDTSEASFASAEEGSGSQPDTTLPNSNNITETTSELDNTSTRSAHSTLSDLSREPTASAGGGALSQAQFQHEKELRKLQQRMRKAQEKLERTQARRRAKSSNGATTASSNGEADTTDPLTGTAASVKEAEKKDDAALAKLRDKHAREVARQEEKYQRELQRLADKRAAEARKAEERRKKAAEREGKADLAMALERVKAERDVARKEVDMLSERVGELQAQNTMLVARLGREGVDAGELREGK</sequence>
<dbReference type="Proteomes" id="UP001302745">
    <property type="component" value="Unassembled WGS sequence"/>
</dbReference>
<organism evidence="3 4">
    <name type="scientific">Chaetomidium leptoderma</name>
    <dbReference type="NCBI Taxonomy" id="669021"/>
    <lineage>
        <taxon>Eukaryota</taxon>
        <taxon>Fungi</taxon>
        <taxon>Dikarya</taxon>
        <taxon>Ascomycota</taxon>
        <taxon>Pezizomycotina</taxon>
        <taxon>Sordariomycetes</taxon>
        <taxon>Sordariomycetidae</taxon>
        <taxon>Sordariales</taxon>
        <taxon>Chaetomiaceae</taxon>
        <taxon>Chaetomidium</taxon>
    </lineage>
</organism>
<evidence type="ECO:0000256" key="1">
    <source>
        <dbReference type="SAM" id="MobiDB-lite"/>
    </source>
</evidence>
<reference evidence="3" key="1">
    <citation type="journal article" date="2023" name="Mol. Phylogenet. Evol.">
        <title>Genome-scale phylogeny and comparative genomics of the fungal order Sordariales.</title>
        <authorList>
            <person name="Hensen N."/>
            <person name="Bonometti L."/>
            <person name="Westerberg I."/>
            <person name="Brannstrom I.O."/>
            <person name="Guillou S."/>
            <person name="Cros-Aarteil S."/>
            <person name="Calhoun S."/>
            <person name="Haridas S."/>
            <person name="Kuo A."/>
            <person name="Mondo S."/>
            <person name="Pangilinan J."/>
            <person name="Riley R."/>
            <person name="LaButti K."/>
            <person name="Andreopoulos B."/>
            <person name="Lipzen A."/>
            <person name="Chen C."/>
            <person name="Yan M."/>
            <person name="Daum C."/>
            <person name="Ng V."/>
            <person name="Clum A."/>
            <person name="Steindorff A."/>
            <person name="Ohm R.A."/>
            <person name="Martin F."/>
            <person name="Silar P."/>
            <person name="Natvig D.O."/>
            <person name="Lalanne C."/>
            <person name="Gautier V."/>
            <person name="Ament-Velasquez S.L."/>
            <person name="Kruys A."/>
            <person name="Hutchinson M.I."/>
            <person name="Powell A.J."/>
            <person name="Barry K."/>
            <person name="Miller A.N."/>
            <person name="Grigoriev I.V."/>
            <person name="Debuchy R."/>
            <person name="Gladieux P."/>
            <person name="Hiltunen Thoren M."/>
            <person name="Johannesson H."/>
        </authorList>
    </citation>
    <scope>NUCLEOTIDE SEQUENCE</scope>
    <source>
        <strain evidence="3">CBS 538.74</strain>
    </source>
</reference>
<accession>A0AAN6VRY2</accession>
<feature type="compositionally biased region" description="Basic and acidic residues" evidence="1">
    <location>
        <begin position="638"/>
        <end position="696"/>
    </location>
</feature>
<dbReference type="EMBL" id="MU856862">
    <property type="protein sequence ID" value="KAK4156722.1"/>
    <property type="molecule type" value="Genomic_DNA"/>
</dbReference>
<evidence type="ECO:0000313" key="3">
    <source>
        <dbReference type="EMBL" id="KAK4156722.1"/>
    </source>
</evidence>
<proteinExistence type="predicted"/>
<feature type="compositionally biased region" description="Pro residues" evidence="1">
    <location>
        <begin position="74"/>
        <end position="86"/>
    </location>
</feature>
<feature type="compositionally biased region" description="Pro residues" evidence="1">
    <location>
        <begin position="46"/>
        <end position="55"/>
    </location>
</feature>
<dbReference type="AlphaFoldDB" id="A0AAN6VRY2"/>
<feature type="compositionally biased region" description="Polar residues" evidence="1">
    <location>
        <begin position="413"/>
        <end position="425"/>
    </location>
</feature>
<feature type="compositionally biased region" description="Low complexity" evidence="1">
    <location>
        <begin position="515"/>
        <end position="528"/>
    </location>
</feature>
<feature type="region of interest" description="Disordered" evidence="1">
    <location>
        <begin position="413"/>
        <end position="449"/>
    </location>
</feature>
<feature type="region of interest" description="Disordered" evidence="1">
    <location>
        <begin position="338"/>
        <end position="360"/>
    </location>
</feature>
<feature type="region of interest" description="Disordered" evidence="1">
    <location>
        <begin position="1"/>
        <end position="22"/>
    </location>
</feature>
<evidence type="ECO:0000259" key="2">
    <source>
        <dbReference type="Pfam" id="PF11274"/>
    </source>
</evidence>